<feature type="transmembrane region" description="Helical" evidence="1">
    <location>
        <begin position="266"/>
        <end position="293"/>
    </location>
</feature>
<keyword evidence="1" id="KW-1133">Transmembrane helix</keyword>
<feature type="transmembrane region" description="Helical" evidence="1">
    <location>
        <begin position="216"/>
        <end position="235"/>
    </location>
</feature>
<protein>
    <submittedName>
        <fullName evidence="4">DPM_DPG-synthase_like</fullName>
    </submittedName>
</protein>
<feature type="transmembrane region" description="Helical" evidence="1">
    <location>
        <begin position="350"/>
        <end position="379"/>
    </location>
</feature>
<gene>
    <name evidence="4" type="ORF">PSM36_2774</name>
</gene>
<dbReference type="CDD" id="cd04179">
    <property type="entry name" value="DPM_DPG-synthase_like"/>
    <property type="match status" value="1"/>
</dbReference>
<dbReference type="SUPFAM" id="SSF53448">
    <property type="entry name" value="Nucleotide-diphospho-sugar transferases"/>
    <property type="match status" value="1"/>
</dbReference>
<dbReference type="AlphaFoldDB" id="A0A1R3T347"/>
<dbReference type="InterPro" id="IPR018639">
    <property type="entry name" value="DUF2062"/>
</dbReference>
<keyword evidence="1" id="KW-0812">Transmembrane</keyword>
<dbReference type="Proteomes" id="UP000187464">
    <property type="component" value="Chromosome I"/>
</dbReference>
<evidence type="ECO:0000256" key="1">
    <source>
        <dbReference type="SAM" id="Phobius"/>
    </source>
</evidence>
<dbReference type="Pfam" id="PF00535">
    <property type="entry name" value="Glycos_transf_2"/>
    <property type="match status" value="1"/>
</dbReference>
<evidence type="ECO:0000313" key="5">
    <source>
        <dbReference type="Proteomes" id="UP000187464"/>
    </source>
</evidence>
<evidence type="ECO:0000313" key="4">
    <source>
        <dbReference type="EMBL" id="SCD21570.1"/>
    </source>
</evidence>
<sequence length="387" mass="43541">MEEHLKNTIIIIPTYNNATTVGGVIKRTLPFGLPILVVNDGSTDNTPEVLSQFPEVRVIHLLKNKGKGAALKAGLKTAAKENFRYAITLDSDGQHYPEDIPVFLNEIEKTPDALLVGSRNLQADNMPGKNTFANKFSNFWFRIETGKKMGDTQSGYRLYPLEKIKNLKLFTGKYEFELEIIVQSAWRGVNVRNVPVRVYYPPEGERVSHFHPWRDFTRISLLNTVLVLIALLWYYPWKTVRSLTKENIRKFIRNNITHSTESNGRIAGAVMLGVFMGIVPVWGYQMMIAFLLAHLLKLNKVITLVASNISIPPMIPIILFGSYATGARLLGRALNFSVENMSLEFVMSSLLQYVLGSIVFAMACGLVAGLLCYMLLIIFRKPKTAVL</sequence>
<organism evidence="4 5">
    <name type="scientific">Proteiniphilum saccharofermentans</name>
    <dbReference type="NCBI Taxonomy" id="1642647"/>
    <lineage>
        <taxon>Bacteria</taxon>
        <taxon>Pseudomonadati</taxon>
        <taxon>Bacteroidota</taxon>
        <taxon>Bacteroidia</taxon>
        <taxon>Bacteroidales</taxon>
        <taxon>Dysgonomonadaceae</taxon>
        <taxon>Proteiniphilum</taxon>
    </lineage>
</organism>
<dbReference type="Pfam" id="PF09835">
    <property type="entry name" value="DUF2062"/>
    <property type="match status" value="1"/>
</dbReference>
<dbReference type="PANTHER" id="PTHR48090:SF7">
    <property type="entry name" value="RFBJ PROTEIN"/>
    <property type="match status" value="1"/>
</dbReference>
<keyword evidence="5" id="KW-1185">Reference proteome</keyword>
<reference evidence="5" key="1">
    <citation type="submission" date="2016-08" db="EMBL/GenBank/DDBJ databases">
        <authorList>
            <person name="Wibberg D."/>
        </authorList>
    </citation>
    <scope>NUCLEOTIDE SEQUENCE [LARGE SCALE GENOMIC DNA]</scope>
</reference>
<name>A0A1R3T347_9BACT</name>
<keyword evidence="1" id="KW-0472">Membrane</keyword>
<dbReference type="InterPro" id="IPR050256">
    <property type="entry name" value="Glycosyltransferase_2"/>
</dbReference>
<accession>A0A1R3T347</accession>
<feature type="transmembrane region" description="Helical" evidence="1">
    <location>
        <begin position="305"/>
        <end position="330"/>
    </location>
</feature>
<feature type="domain" description="DUF2062" evidence="3">
    <location>
        <begin position="258"/>
        <end position="380"/>
    </location>
</feature>
<evidence type="ECO:0000259" key="2">
    <source>
        <dbReference type="Pfam" id="PF00535"/>
    </source>
</evidence>
<dbReference type="PANTHER" id="PTHR48090">
    <property type="entry name" value="UNDECAPRENYL-PHOSPHATE 4-DEOXY-4-FORMAMIDO-L-ARABINOSE TRANSFERASE-RELATED"/>
    <property type="match status" value="1"/>
</dbReference>
<proteinExistence type="predicted"/>
<dbReference type="EMBL" id="LT605205">
    <property type="protein sequence ID" value="SCD21570.1"/>
    <property type="molecule type" value="Genomic_DNA"/>
</dbReference>
<dbReference type="RefSeq" id="WP_076931391.1">
    <property type="nucleotide sequence ID" value="NZ_LT605205.1"/>
</dbReference>
<dbReference type="STRING" id="1642647.PSM36_2774"/>
<dbReference type="Gene3D" id="3.90.550.10">
    <property type="entry name" value="Spore Coat Polysaccharide Biosynthesis Protein SpsA, Chain A"/>
    <property type="match status" value="1"/>
</dbReference>
<feature type="domain" description="Glycosyltransferase 2-like" evidence="2">
    <location>
        <begin position="10"/>
        <end position="125"/>
    </location>
</feature>
<dbReference type="InterPro" id="IPR029044">
    <property type="entry name" value="Nucleotide-diphossugar_trans"/>
</dbReference>
<dbReference type="InterPro" id="IPR001173">
    <property type="entry name" value="Glyco_trans_2-like"/>
</dbReference>
<evidence type="ECO:0000259" key="3">
    <source>
        <dbReference type="Pfam" id="PF09835"/>
    </source>
</evidence>
<dbReference type="KEGG" id="psac:PSM36_2774"/>